<dbReference type="AlphaFoldDB" id="E9IVF4"/>
<accession>E9IVF4</accession>
<organism>
    <name type="scientific">Solenopsis invicta</name>
    <name type="common">Red imported fire ant</name>
    <name type="synonym">Solenopsis wagneri</name>
    <dbReference type="NCBI Taxonomy" id="13686"/>
    <lineage>
        <taxon>Eukaryota</taxon>
        <taxon>Metazoa</taxon>
        <taxon>Ecdysozoa</taxon>
        <taxon>Arthropoda</taxon>
        <taxon>Hexapoda</taxon>
        <taxon>Insecta</taxon>
        <taxon>Pterygota</taxon>
        <taxon>Neoptera</taxon>
        <taxon>Endopterygota</taxon>
        <taxon>Hymenoptera</taxon>
        <taxon>Apocrita</taxon>
        <taxon>Aculeata</taxon>
        <taxon>Formicoidea</taxon>
        <taxon>Formicidae</taxon>
        <taxon>Myrmicinae</taxon>
        <taxon>Solenopsis</taxon>
    </lineage>
</organism>
<sequence>VLAQVLLPIYMKAPSEAVWKQISKDFLTEWNLLNCIGAIDENAILSKILLKPIRETTEGNIIKGKWRNELEVNNLRDMTNGVHRAAREAYEMRDVLSSYFLTPVGEVLWQYEYIRRGQYHDVS</sequence>
<proteinExistence type="predicted"/>
<dbReference type="EMBL" id="GL766213">
    <property type="protein sequence ID" value="EFZ15449.1"/>
    <property type="molecule type" value="Genomic_DNA"/>
</dbReference>
<dbReference type="HOGENOM" id="CLU_2021085_0_0_1"/>
<gene>
    <name evidence="1" type="ORF">SINV_01256</name>
</gene>
<protein>
    <submittedName>
        <fullName evidence="1">Uncharacterized protein</fullName>
    </submittedName>
</protein>
<reference evidence="1" key="1">
    <citation type="journal article" date="2011" name="Proc. Natl. Acad. Sci. U.S.A.">
        <title>The genome of the fire ant Solenopsis invicta.</title>
        <authorList>
            <person name="Wurm Y."/>
            <person name="Wang J."/>
            <person name="Riba-Grognuz O."/>
            <person name="Corona M."/>
            <person name="Nygaard S."/>
            <person name="Hunt B.G."/>
            <person name="Ingram K.K."/>
            <person name="Falquet L."/>
            <person name="Nipitwattanaphon M."/>
            <person name="Gotzek D."/>
            <person name="Dijkstra M.B."/>
            <person name="Oettler J."/>
            <person name="Comtesse F."/>
            <person name="Shih C.J."/>
            <person name="Wu W.J."/>
            <person name="Yang C.C."/>
            <person name="Thomas J."/>
            <person name="Beaudoing E."/>
            <person name="Pradervand S."/>
            <person name="Flegel V."/>
            <person name="Cook E.D."/>
            <person name="Fabbretti R."/>
            <person name="Stockinger H."/>
            <person name="Long L."/>
            <person name="Farmerie W.G."/>
            <person name="Oakey J."/>
            <person name="Boomsma J.J."/>
            <person name="Pamilo P."/>
            <person name="Yi S.V."/>
            <person name="Heinze J."/>
            <person name="Goodisman M.A."/>
            <person name="Farinelli L."/>
            <person name="Harshman K."/>
            <person name="Hulo N."/>
            <person name="Cerutti L."/>
            <person name="Xenarios I."/>
            <person name="Shoemaker D."/>
            <person name="Keller L."/>
        </authorList>
    </citation>
    <scope>NUCLEOTIDE SEQUENCE [LARGE SCALE GENOMIC DNA]</scope>
</reference>
<name>E9IVF4_SOLIN</name>
<feature type="non-terminal residue" evidence="1">
    <location>
        <position position="123"/>
    </location>
</feature>
<evidence type="ECO:0000313" key="1">
    <source>
        <dbReference type="EMBL" id="EFZ15449.1"/>
    </source>
</evidence>
<feature type="non-terminal residue" evidence="1">
    <location>
        <position position="1"/>
    </location>
</feature>